<dbReference type="HOGENOM" id="CLU_974269_0_0_1"/>
<dbReference type="PANTHER" id="PTHR23081:SF36">
    <property type="entry name" value="RNA POLYMERASE II SUBUNIT A C-TERMINAL DOMAIN PHOSPHATASE"/>
    <property type="match status" value="1"/>
</dbReference>
<comment type="catalytic activity">
    <reaction evidence="8 9">
        <text>O-phospho-L-threonyl-[protein] + H2O = L-threonyl-[protein] + phosphate</text>
        <dbReference type="Rhea" id="RHEA:47004"/>
        <dbReference type="Rhea" id="RHEA-COMP:11060"/>
        <dbReference type="Rhea" id="RHEA-COMP:11605"/>
        <dbReference type="ChEBI" id="CHEBI:15377"/>
        <dbReference type="ChEBI" id="CHEBI:30013"/>
        <dbReference type="ChEBI" id="CHEBI:43474"/>
        <dbReference type="ChEBI" id="CHEBI:61977"/>
        <dbReference type="EC" id="3.1.3.16"/>
    </reaction>
</comment>
<sequence length="693" mass="78767">MLPSNYTYEGPNGVKLLRVRSRAGHRLRVTQELAEELDKDYETRLLKDEKLILLVDLDQTLIDTTNEPPLDGMKDVFKYQLYGPNSPWYFTKLRPHTFRFLENISKLYELHICTFGARIYAHKIAELIDPNQKYFSHRIHSRDECYDPASKTGNLKALFPCGESLVCIIDDRQDVWNFASNLVAVKPYFYFKNNVDINSPHASKEKSLIYEMTKVRNEADNFIGYNQEPLSSTSETKHFIEDTDDYLLYLEDILQRIHKTYFQHYKDMKRYVTEEEGVNIPDLKKIIPLVRKKTLQSVNIVFSGLIPTNMPPEKSQLYSMASSLGANVTKDLIVDGFPSEKTTHVVASKLGTLKVSKAMRCENIHIVNPYWLYCCSERWIKVDEILFKLKKEDNFDAIQEKPKPSPSPTSVTGFNAVPFIHGDSPSPHNLYDSVAAKNINPNFQKENREPAESRPIGATNALGLSTSQRFIASSYKQLPGLPNAAHQPQAYQQIRQVQPMVSSPTSREPKRFPQSTCVWFDNDDVTPPQPPPRRRSVSSASSLTPTHETNEYRFGQVWNTPDSKSPAKPIKSQNSQQGKLKEIHELVFASPGRVKEHAQKLNKIVSSSDIKPPMPVNINSPPTPVNKGRSKDSNKEDDNDSASVQPFDPLKRKWMITTSNCDYNEMVSLLKKDPTLAGLKDFTSGVNGFTLGS</sequence>
<keyword evidence="5 9" id="KW-0539">Nucleus</keyword>
<dbReference type="EC" id="3.1.3.16" evidence="2 9"/>
<feature type="domain" description="BRCT" evidence="11">
    <location>
        <begin position="290"/>
        <end position="375"/>
    </location>
</feature>
<organism evidence="13 14">
    <name type="scientific">Tetranychus urticae</name>
    <name type="common">Two-spotted spider mite</name>
    <dbReference type="NCBI Taxonomy" id="32264"/>
    <lineage>
        <taxon>Eukaryota</taxon>
        <taxon>Metazoa</taxon>
        <taxon>Ecdysozoa</taxon>
        <taxon>Arthropoda</taxon>
        <taxon>Chelicerata</taxon>
        <taxon>Arachnida</taxon>
        <taxon>Acari</taxon>
        <taxon>Acariformes</taxon>
        <taxon>Trombidiformes</taxon>
        <taxon>Prostigmata</taxon>
        <taxon>Eleutherengona</taxon>
        <taxon>Raphignathae</taxon>
        <taxon>Tetranychoidea</taxon>
        <taxon>Tetranychidae</taxon>
        <taxon>Tetranychus</taxon>
    </lineage>
</organism>
<dbReference type="NCBIfam" id="TIGR02250">
    <property type="entry name" value="FCP1_euk"/>
    <property type="match status" value="1"/>
</dbReference>
<reference evidence="13" key="2">
    <citation type="submission" date="2015-06" db="UniProtKB">
        <authorList>
            <consortium name="EnsemblMetazoa"/>
        </authorList>
    </citation>
    <scope>IDENTIFICATION</scope>
</reference>
<evidence type="ECO:0000256" key="7">
    <source>
        <dbReference type="ARBA" id="ARBA00047761"/>
    </source>
</evidence>
<dbReference type="PROSITE" id="PS50969">
    <property type="entry name" value="FCP1"/>
    <property type="match status" value="1"/>
</dbReference>
<evidence type="ECO:0000256" key="5">
    <source>
        <dbReference type="ARBA" id="ARBA00023242"/>
    </source>
</evidence>
<dbReference type="InterPro" id="IPR001357">
    <property type="entry name" value="BRCT_dom"/>
</dbReference>
<evidence type="ECO:0000259" key="11">
    <source>
        <dbReference type="PROSITE" id="PS50172"/>
    </source>
</evidence>
<dbReference type="FunFam" id="3.40.50.10190:FF:000007">
    <property type="entry name" value="RNA polymerase II subunit A C-terminal domain phosphatase"/>
    <property type="match status" value="1"/>
</dbReference>
<dbReference type="InterPro" id="IPR011947">
    <property type="entry name" value="FCP1_euk"/>
</dbReference>
<dbReference type="InterPro" id="IPR023214">
    <property type="entry name" value="HAD_sf"/>
</dbReference>
<dbReference type="GO" id="GO:0005634">
    <property type="term" value="C:nucleus"/>
    <property type="evidence" value="ECO:0007669"/>
    <property type="project" value="UniProtKB-SubCell"/>
</dbReference>
<evidence type="ECO:0000256" key="6">
    <source>
        <dbReference type="ARBA" id="ARBA00040602"/>
    </source>
</evidence>
<keyword evidence="4" id="KW-0904">Protein phosphatase</keyword>
<protein>
    <recommendedName>
        <fullName evidence="6 9">RNA polymerase II subunit A C-terminal domain phosphatase</fullName>
        <ecNumber evidence="2 9">3.1.3.16</ecNumber>
    </recommendedName>
</protein>
<evidence type="ECO:0000259" key="12">
    <source>
        <dbReference type="PROSITE" id="PS50969"/>
    </source>
</evidence>
<dbReference type="SMART" id="SM00577">
    <property type="entry name" value="CPDc"/>
    <property type="match status" value="1"/>
</dbReference>
<feature type="region of interest" description="Disordered" evidence="10">
    <location>
        <begin position="495"/>
        <end position="579"/>
    </location>
</feature>
<dbReference type="Proteomes" id="UP000015104">
    <property type="component" value="Unassembled WGS sequence"/>
</dbReference>
<feature type="compositionally biased region" description="Polar residues" evidence="10">
    <location>
        <begin position="495"/>
        <end position="506"/>
    </location>
</feature>
<name>T1K4P0_TETUR</name>
<dbReference type="Gene3D" id="1.10.287.10">
    <property type="entry name" value="S15/NS1, RNA-binding"/>
    <property type="match status" value="1"/>
</dbReference>
<dbReference type="GO" id="GO:0008420">
    <property type="term" value="F:RNA polymerase II CTD heptapeptide repeat phosphatase activity"/>
    <property type="evidence" value="ECO:0007669"/>
    <property type="project" value="UniProtKB-UniRule"/>
</dbReference>
<dbReference type="EnsemblMetazoa" id="tetur05g03290.1">
    <property type="protein sequence ID" value="tetur05g03290.1"/>
    <property type="gene ID" value="tetur05g03290"/>
</dbReference>
<evidence type="ECO:0000256" key="10">
    <source>
        <dbReference type="SAM" id="MobiDB-lite"/>
    </source>
</evidence>
<dbReference type="Gene3D" id="3.40.50.1000">
    <property type="entry name" value="HAD superfamily/HAD-like"/>
    <property type="match status" value="1"/>
</dbReference>
<dbReference type="InterPro" id="IPR004274">
    <property type="entry name" value="FCP1_dom"/>
</dbReference>
<dbReference type="CDD" id="cd17729">
    <property type="entry name" value="BRCT_CTDP1"/>
    <property type="match status" value="1"/>
</dbReference>
<feature type="compositionally biased region" description="Low complexity" evidence="10">
    <location>
        <begin position="537"/>
        <end position="546"/>
    </location>
</feature>
<evidence type="ECO:0000256" key="8">
    <source>
        <dbReference type="ARBA" id="ARBA00048336"/>
    </source>
</evidence>
<reference evidence="14" key="1">
    <citation type="submission" date="2011-08" db="EMBL/GenBank/DDBJ databases">
        <authorList>
            <person name="Rombauts S."/>
        </authorList>
    </citation>
    <scope>NUCLEOTIDE SEQUENCE</scope>
    <source>
        <strain evidence="14">London</strain>
    </source>
</reference>
<dbReference type="Gene3D" id="3.40.50.10190">
    <property type="entry name" value="BRCT domain"/>
    <property type="match status" value="1"/>
</dbReference>
<evidence type="ECO:0000256" key="3">
    <source>
        <dbReference type="ARBA" id="ARBA00022801"/>
    </source>
</evidence>
<comment type="function">
    <text evidence="9">This promotes the activity of RNA polymerase II.</text>
</comment>
<dbReference type="SUPFAM" id="SSF56784">
    <property type="entry name" value="HAD-like"/>
    <property type="match status" value="1"/>
</dbReference>
<dbReference type="SUPFAM" id="SSF52113">
    <property type="entry name" value="BRCT domain"/>
    <property type="match status" value="1"/>
</dbReference>
<dbReference type="CDD" id="cd07521">
    <property type="entry name" value="HAD_FCP1-like"/>
    <property type="match status" value="1"/>
</dbReference>
<evidence type="ECO:0000256" key="4">
    <source>
        <dbReference type="ARBA" id="ARBA00022912"/>
    </source>
</evidence>
<feature type="domain" description="FCP1 homology" evidence="12">
    <location>
        <begin position="46"/>
        <end position="212"/>
    </location>
</feature>
<dbReference type="AlphaFoldDB" id="T1K4P0"/>
<keyword evidence="14" id="KW-1185">Reference proteome</keyword>
<evidence type="ECO:0000256" key="1">
    <source>
        <dbReference type="ARBA" id="ARBA00004123"/>
    </source>
</evidence>
<proteinExistence type="predicted"/>
<dbReference type="STRING" id="32264.T1K4P0"/>
<evidence type="ECO:0000256" key="2">
    <source>
        <dbReference type="ARBA" id="ARBA00013081"/>
    </source>
</evidence>
<accession>T1K4P0</accession>
<dbReference type="EMBL" id="CAEY01001579">
    <property type="status" value="NOT_ANNOTATED_CDS"/>
    <property type="molecule type" value="Genomic_DNA"/>
</dbReference>
<dbReference type="PROSITE" id="PS50172">
    <property type="entry name" value="BRCT"/>
    <property type="match status" value="1"/>
</dbReference>
<keyword evidence="3 9" id="KW-0378">Hydrolase</keyword>
<feature type="region of interest" description="Disordered" evidence="10">
    <location>
        <begin position="605"/>
        <end position="646"/>
    </location>
</feature>
<dbReference type="Pfam" id="PF00533">
    <property type="entry name" value="BRCT"/>
    <property type="match status" value="1"/>
</dbReference>
<dbReference type="InterPro" id="IPR036420">
    <property type="entry name" value="BRCT_dom_sf"/>
</dbReference>
<comment type="subcellular location">
    <subcellularLocation>
        <location evidence="1 9">Nucleus</location>
    </subcellularLocation>
</comment>
<evidence type="ECO:0000313" key="13">
    <source>
        <dbReference type="EnsemblMetazoa" id="tetur05g03290.1"/>
    </source>
</evidence>
<dbReference type="InterPro" id="IPR036412">
    <property type="entry name" value="HAD-like_sf"/>
</dbReference>
<dbReference type="Pfam" id="PF03031">
    <property type="entry name" value="NIF"/>
    <property type="match status" value="1"/>
</dbReference>
<dbReference type="PANTHER" id="PTHR23081">
    <property type="entry name" value="RNA POLYMERASE II CTD PHOSPHATASE"/>
    <property type="match status" value="1"/>
</dbReference>
<dbReference type="eggNOG" id="KOG0323">
    <property type="taxonomic scope" value="Eukaryota"/>
</dbReference>
<comment type="catalytic activity">
    <reaction evidence="7 9">
        <text>O-phospho-L-seryl-[protein] + H2O = L-seryl-[protein] + phosphate</text>
        <dbReference type="Rhea" id="RHEA:20629"/>
        <dbReference type="Rhea" id="RHEA-COMP:9863"/>
        <dbReference type="Rhea" id="RHEA-COMP:11604"/>
        <dbReference type="ChEBI" id="CHEBI:15377"/>
        <dbReference type="ChEBI" id="CHEBI:29999"/>
        <dbReference type="ChEBI" id="CHEBI:43474"/>
        <dbReference type="ChEBI" id="CHEBI:83421"/>
        <dbReference type="EC" id="3.1.3.16"/>
    </reaction>
</comment>
<evidence type="ECO:0000256" key="9">
    <source>
        <dbReference type="RuleBase" id="RU366066"/>
    </source>
</evidence>
<evidence type="ECO:0000313" key="14">
    <source>
        <dbReference type="Proteomes" id="UP000015104"/>
    </source>
</evidence>
<dbReference type="InterPro" id="IPR039189">
    <property type="entry name" value="Fcp1"/>
</dbReference>